<protein>
    <recommendedName>
        <fullName evidence="1">EAL domain-containing protein</fullName>
    </recommendedName>
</protein>
<dbReference type="PANTHER" id="PTHR33121">
    <property type="entry name" value="CYCLIC DI-GMP PHOSPHODIESTERASE PDEF"/>
    <property type="match status" value="1"/>
</dbReference>
<reference evidence="2 3" key="1">
    <citation type="submission" date="2018-03" db="EMBL/GenBank/DDBJ databases">
        <title>Whole genome sequencing of Histamine producing bacteria.</title>
        <authorList>
            <person name="Butler K."/>
        </authorList>
    </citation>
    <scope>NUCLEOTIDE SEQUENCE [LARGE SCALE GENOMIC DNA]</scope>
    <source>
        <strain evidence="2 3">BT-6</strain>
    </source>
</reference>
<dbReference type="PROSITE" id="PS50883">
    <property type="entry name" value="EAL"/>
    <property type="match status" value="1"/>
</dbReference>
<gene>
    <name evidence="2" type="ORF">CTM90_01880</name>
</gene>
<organism evidence="2 3">
    <name type="scientific">Photobacterium damselae</name>
    <dbReference type="NCBI Taxonomy" id="38293"/>
    <lineage>
        <taxon>Bacteria</taxon>
        <taxon>Pseudomonadati</taxon>
        <taxon>Pseudomonadota</taxon>
        <taxon>Gammaproteobacteria</taxon>
        <taxon>Vibrionales</taxon>
        <taxon>Vibrionaceae</taxon>
        <taxon>Photobacterium</taxon>
    </lineage>
</organism>
<evidence type="ECO:0000259" key="1">
    <source>
        <dbReference type="PROSITE" id="PS50883"/>
    </source>
</evidence>
<dbReference type="PANTHER" id="PTHR33121:SF70">
    <property type="entry name" value="SIGNALING PROTEIN YKOW"/>
    <property type="match status" value="1"/>
</dbReference>
<dbReference type="CDD" id="cd01948">
    <property type="entry name" value="EAL"/>
    <property type="match status" value="1"/>
</dbReference>
<dbReference type="SUPFAM" id="SSF141868">
    <property type="entry name" value="EAL domain-like"/>
    <property type="match status" value="1"/>
</dbReference>
<accession>A0ABD6XCJ9</accession>
<proteinExistence type="predicted"/>
<dbReference type="Pfam" id="PF00563">
    <property type="entry name" value="EAL"/>
    <property type="match status" value="1"/>
</dbReference>
<name>A0ABD6XCJ9_PHODM</name>
<dbReference type="SMART" id="SM00052">
    <property type="entry name" value="EAL"/>
    <property type="match status" value="1"/>
</dbReference>
<dbReference type="EMBL" id="PYMM01000001">
    <property type="protein sequence ID" value="PSU18753.1"/>
    <property type="molecule type" value="Genomic_DNA"/>
</dbReference>
<evidence type="ECO:0000313" key="3">
    <source>
        <dbReference type="Proteomes" id="UP000241404"/>
    </source>
</evidence>
<dbReference type="InterPro" id="IPR035919">
    <property type="entry name" value="EAL_sf"/>
</dbReference>
<dbReference type="Proteomes" id="UP000241404">
    <property type="component" value="Unassembled WGS sequence"/>
</dbReference>
<evidence type="ECO:0000313" key="2">
    <source>
        <dbReference type="EMBL" id="PSU18753.1"/>
    </source>
</evidence>
<dbReference type="RefSeq" id="WP_107200341.1">
    <property type="nucleotide sequence ID" value="NZ_PYMM01000001.1"/>
</dbReference>
<sequence>MYDLEVENLKSVLYQQKIQPYFQNIVDENKNIVGVEVLARWVESEDVVFLPHFFIDKFEKKGLLVEFTCSLIEQVIGVISNQYDKVNINNDFYVCINITEDVLADFKFKTYIRHLSSYCHVVLELTEKNSIICSNCVRNDIQELYSDRIKFAIDDYGKDNSTLLLLYEYQFDILRLDKYFVSSLFDSSFFELNNKRKLIIKNIIDLCHNLGVRLIVEGIETQSQETLLKDMGVKFFQGYLYSRPSKTMGLFSKII</sequence>
<dbReference type="InterPro" id="IPR050706">
    <property type="entry name" value="Cyclic-di-GMP_PDE-like"/>
</dbReference>
<dbReference type="AlphaFoldDB" id="A0ABD6XCJ9"/>
<feature type="domain" description="EAL" evidence="1">
    <location>
        <begin position="2"/>
        <end position="255"/>
    </location>
</feature>
<dbReference type="Gene3D" id="3.20.20.450">
    <property type="entry name" value="EAL domain"/>
    <property type="match status" value="1"/>
</dbReference>
<dbReference type="InterPro" id="IPR001633">
    <property type="entry name" value="EAL_dom"/>
</dbReference>
<comment type="caution">
    <text evidence="2">The sequence shown here is derived from an EMBL/GenBank/DDBJ whole genome shotgun (WGS) entry which is preliminary data.</text>
</comment>